<dbReference type="AlphaFoldDB" id="A0A8H4FIH8"/>
<dbReference type="Proteomes" id="UP000613401">
    <property type="component" value="Unassembled WGS sequence"/>
</dbReference>
<keyword evidence="1" id="KW-0812">Transmembrane</keyword>
<dbReference type="GeneID" id="69018883"/>
<sequence>MSFAAPISSHPKKATVKARNISNDQPTSSIFQGLQCILCFGRSLFAEWIVYILVYHSISAIVTFFLFLPLDLTCAVVSGDWDRGYFIRLHIFLFVFPTGNFALEAFPLGTRILLTGLWILSVRPSLALAGWIVNKRLPAYTLPSENYPPIRWGFEYICCVVNQHHLLVPDLEFYARQAIRFIGIRVSSDSYQLGTISEDELDELRDFSNIFHTVMEQYSAKGTSCVKEWYENYADPNYEARR</sequence>
<comment type="caution">
    <text evidence="2">The sequence shown here is derived from an EMBL/GenBank/DDBJ whole genome shotgun (WGS) entry which is preliminary data.</text>
</comment>
<feature type="transmembrane region" description="Helical" evidence="1">
    <location>
        <begin position="85"/>
        <end position="106"/>
    </location>
</feature>
<evidence type="ECO:0000313" key="2">
    <source>
        <dbReference type="EMBL" id="KAF3803091.1"/>
    </source>
</evidence>
<keyword evidence="1" id="KW-0472">Membrane</keyword>
<accession>A0A8H4FIH8</accession>
<dbReference type="EMBL" id="WVTB01000056">
    <property type="protein sequence ID" value="KAF3803091.1"/>
    <property type="molecule type" value="Genomic_DNA"/>
</dbReference>
<name>A0A8H4FIH8_COLGL</name>
<protein>
    <submittedName>
        <fullName evidence="2">Uncharacterized protein</fullName>
    </submittedName>
</protein>
<keyword evidence="1" id="KW-1133">Transmembrane helix</keyword>
<gene>
    <name evidence="2" type="ORF">GCG54_00011757</name>
</gene>
<proteinExistence type="predicted"/>
<keyword evidence="3" id="KW-1185">Reference proteome</keyword>
<feature type="transmembrane region" description="Helical" evidence="1">
    <location>
        <begin position="48"/>
        <end position="73"/>
    </location>
</feature>
<dbReference type="RefSeq" id="XP_045262250.1">
    <property type="nucleotide sequence ID" value="XM_045411652.1"/>
</dbReference>
<evidence type="ECO:0000313" key="3">
    <source>
        <dbReference type="Proteomes" id="UP000613401"/>
    </source>
</evidence>
<reference evidence="2" key="1">
    <citation type="journal article" date="2020" name="Phytopathology">
        <title>Genome sequence and comparative analysis of Colletotrichum gloeosporioides isolated from Liriodendron leaves.</title>
        <authorList>
            <person name="Fu F.F."/>
            <person name="Hao Z."/>
            <person name="Wang P."/>
            <person name="Lu Y."/>
            <person name="Xue L.J."/>
            <person name="Wei G."/>
            <person name="Tian Y."/>
            <person name="Baishi H."/>
            <person name="Xu H."/>
            <person name="Shi J."/>
            <person name="Cheng T."/>
            <person name="Wang G."/>
            <person name="Yi Y."/>
            <person name="Chen J."/>
        </authorList>
    </citation>
    <scope>NUCLEOTIDE SEQUENCE</scope>
    <source>
        <strain evidence="2">Lc1</strain>
    </source>
</reference>
<reference evidence="2" key="2">
    <citation type="submission" date="2020-03" db="EMBL/GenBank/DDBJ databases">
        <authorList>
            <person name="Fu F.-F."/>
            <person name="Chen J."/>
        </authorList>
    </citation>
    <scope>NUCLEOTIDE SEQUENCE</scope>
    <source>
        <strain evidence="2">Lc1</strain>
    </source>
</reference>
<evidence type="ECO:0000256" key="1">
    <source>
        <dbReference type="SAM" id="Phobius"/>
    </source>
</evidence>
<organism evidence="2 3">
    <name type="scientific">Colletotrichum gloeosporioides</name>
    <name type="common">Anthracnose fungus</name>
    <name type="synonym">Glomerella cingulata</name>
    <dbReference type="NCBI Taxonomy" id="474922"/>
    <lineage>
        <taxon>Eukaryota</taxon>
        <taxon>Fungi</taxon>
        <taxon>Dikarya</taxon>
        <taxon>Ascomycota</taxon>
        <taxon>Pezizomycotina</taxon>
        <taxon>Sordariomycetes</taxon>
        <taxon>Hypocreomycetidae</taxon>
        <taxon>Glomerellales</taxon>
        <taxon>Glomerellaceae</taxon>
        <taxon>Colletotrichum</taxon>
        <taxon>Colletotrichum gloeosporioides species complex</taxon>
    </lineage>
</organism>